<evidence type="ECO:0000313" key="1">
    <source>
        <dbReference type="EMBL" id="KAJ2804983.1"/>
    </source>
</evidence>
<feature type="non-terminal residue" evidence="1">
    <location>
        <position position="950"/>
    </location>
</feature>
<keyword evidence="2" id="KW-1185">Reference proteome</keyword>
<organism evidence="1 2">
    <name type="scientific">Coemansia helicoidea</name>
    <dbReference type="NCBI Taxonomy" id="1286919"/>
    <lineage>
        <taxon>Eukaryota</taxon>
        <taxon>Fungi</taxon>
        <taxon>Fungi incertae sedis</taxon>
        <taxon>Zoopagomycota</taxon>
        <taxon>Kickxellomycotina</taxon>
        <taxon>Kickxellomycetes</taxon>
        <taxon>Kickxellales</taxon>
        <taxon>Kickxellaceae</taxon>
        <taxon>Coemansia</taxon>
    </lineage>
</organism>
<proteinExistence type="predicted"/>
<comment type="caution">
    <text evidence="1">The sequence shown here is derived from an EMBL/GenBank/DDBJ whole genome shotgun (WGS) entry which is preliminary data.</text>
</comment>
<keyword evidence="1" id="KW-0378">Hydrolase</keyword>
<evidence type="ECO:0000313" key="2">
    <source>
        <dbReference type="Proteomes" id="UP001140087"/>
    </source>
</evidence>
<dbReference type="EMBL" id="JANBUN010000294">
    <property type="protein sequence ID" value="KAJ2804983.1"/>
    <property type="molecule type" value="Genomic_DNA"/>
</dbReference>
<name>A0ACC1LBP5_9FUNG</name>
<reference evidence="1" key="1">
    <citation type="submission" date="2022-07" db="EMBL/GenBank/DDBJ databases">
        <title>Phylogenomic reconstructions and comparative analyses of Kickxellomycotina fungi.</title>
        <authorList>
            <person name="Reynolds N.K."/>
            <person name="Stajich J.E."/>
            <person name="Barry K."/>
            <person name="Grigoriev I.V."/>
            <person name="Crous P."/>
            <person name="Smith M.E."/>
        </authorList>
    </citation>
    <scope>NUCLEOTIDE SEQUENCE</scope>
    <source>
        <strain evidence="1">BCRC 34780</strain>
    </source>
</reference>
<dbReference type="EC" id="3.2.1.114" evidence="1"/>
<gene>
    <name evidence="1" type="primary">aman-3</name>
    <name evidence="1" type="ORF">H4R21_001433</name>
</gene>
<sequence length="950" mass="103508">MWLRLAALAVLLFVLYGNRAVLPVQKASWEPWFGEPGPPTGREVARRHALPRNLTVHLVPHSHSDVGWNLSFEGYYRASVHEVLRRVVAELWADGRRRFTWGDLAFLDVWMREEGDRPNGRLNGDSASLTWRQVVVELVRRGQWEMVGGTYVSPDEGMATWWAHNMIVDVGHRVLAREFNATTAVAWQIDNFGHTTTIAHVLRNTGYQNMVLGRMSFRDRYDFASRADLQFLWQSAEHGTGSPLLVHYLAEHYTPPSAHFDFDRTAACDTAALLRELLMAARRNVRQYPAHGHILVMMGDDFRYRHAARAFACLDRLVAASQTHSSEWADMTLRYSTVSEFFGAIQPYLASIDGRVRAPADHPPQQQRQNPARELCLHTGEFYPYQDKPYEQYWSGILASRPYLKWLVRDTEQIVQHVESLVAMLQIREATGSSSGSNATDGAAWAVLEDRLEYCRKQVAIGYHHDAITGTCTDEAFEDYARRLRSASRTALAIGHAALRRAGGQPVGADDVSRQLAAAAAPVPGYNAATRDAVEPARDALEVAAAQCGRAQCAGATVVVTNANLLSPQDQIVRLRVHTLDAVLVDLATGAAVPHVHVHPAGGDGAAVVEFLARDIPAFGLRSYALGSAARFPGQPRLRELHSAAPDEEGEPRGAAVELHRDGMRVRLTAAGGGAVRIEAVGRTVEHQIRQYFANPFVQASGAYVMHSFPLMYALVFCAFGAALCAGLAAAWVAHMSGVRTLRALRLPRVHGGRLGGPVARAAATACVGGAVGAAFVYCAAQAASVDRLNDWTRGRGLPALVGPVFACAYVAAGVFRWRLGTSAAMAHGVAAGVGLALLLGRTWQSRPLAAADRLVLSVHRGTLCDRVQAHVAAGIAVEYALCADAPGQLQIRSHVLAPPDREVVARFTEAGEAARELAIYDGAGVRRRRAGRWTPVPGTFYPAPSHVAL</sequence>
<accession>A0ACC1LBP5</accession>
<dbReference type="Proteomes" id="UP001140087">
    <property type="component" value="Unassembled WGS sequence"/>
</dbReference>
<protein>
    <submittedName>
        <fullName evidence="1">Mannosyl-oligosaccharide 1,3-1,6-alpha-mannosidase activity protein</fullName>
        <ecNumber evidence="1">3.2.1.114</ecNumber>
    </submittedName>
</protein>
<keyword evidence="1" id="KW-0326">Glycosidase</keyword>